<evidence type="ECO:0000313" key="2">
    <source>
        <dbReference type="Proteomes" id="UP001234798"/>
    </source>
</evidence>
<organism evidence="1 2">
    <name type="scientific">Achromobacter seleniivolatilans</name>
    <dbReference type="NCBI Taxonomy" id="3047478"/>
    <lineage>
        <taxon>Bacteria</taxon>
        <taxon>Pseudomonadati</taxon>
        <taxon>Pseudomonadota</taxon>
        <taxon>Betaproteobacteria</taxon>
        <taxon>Burkholderiales</taxon>
        <taxon>Alcaligenaceae</taxon>
        <taxon>Achromobacter</taxon>
    </lineage>
</organism>
<dbReference type="InterPro" id="IPR018655">
    <property type="entry name" value="DUF2086"/>
</dbReference>
<protein>
    <submittedName>
        <fullName evidence="1">2OG-Fe(II) oxygenase</fullName>
    </submittedName>
</protein>
<dbReference type="Proteomes" id="UP001234798">
    <property type="component" value="Chromosome"/>
</dbReference>
<dbReference type="RefSeq" id="WP_306943503.1">
    <property type="nucleotide sequence ID" value="NZ_CP132976.1"/>
</dbReference>
<dbReference type="Pfam" id="PF09859">
    <property type="entry name" value="Oxygenase-NA"/>
    <property type="match status" value="1"/>
</dbReference>
<proteinExistence type="predicted"/>
<dbReference type="EMBL" id="CP132976">
    <property type="protein sequence ID" value="WMD20376.1"/>
    <property type="molecule type" value="Genomic_DNA"/>
</dbReference>
<gene>
    <name evidence="1" type="ORF">RAS12_27855</name>
</gene>
<reference evidence="1 2" key="1">
    <citation type="submission" date="2023-08" db="EMBL/GenBank/DDBJ databases">
        <title>Achromobacter seleniivolatilans sp. nov., isolated from seleniferous soil.</title>
        <authorList>
            <person name="Zhang S."/>
            <person name="Li K."/>
            <person name="Peng J."/>
            <person name="Zhao Q."/>
            <person name="Wang H."/>
            <person name="Guo Y."/>
        </authorList>
    </citation>
    <scope>NUCLEOTIDE SEQUENCE [LARGE SCALE GENOMIC DNA]</scope>
    <source>
        <strain evidence="1 2">R39</strain>
    </source>
</reference>
<name>A0ABY9M044_9BURK</name>
<sequence>MPLSSSPALSALRSELYQRLLPIARTWAAALQTDTHYPDDLALWTECSRDAGQTSRLSSLNRLRTDDYQPLMQHADGQHIFPLQLVALLSEPRTDFTGGEFVMTEQRPRMQSRPMVVPLQRGDAAVIAVSHRPVQGARDIYRVTARQAISRVRSGERIGLEILLHDGP</sequence>
<evidence type="ECO:0000313" key="1">
    <source>
        <dbReference type="EMBL" id="WMD20376.1"/>
    </source>
</evidence>
<keyword evidence="2" id="KW-1185">Reference proteome</keyword>
<accession>A0ABY9M044</accession>